<dbReference type="EMBL" id="BSER01000010">
    <property type="protein sequence ID" value="GLJ96369.1"/>
    <property type="molecule type" value="Genomic_DNA"/>
</dbReference>
<dbReference type="AlphaFoldDB" id="A0A9W6HPS8"/>
<evidence type="ECO:0000313" key="2">
    <source>
        <dbReference type="Proteomes" id="UP001142291"/>
    </source>
</evidence>
<protein>
    <submittedName>
        <fullName evidence="1">Uncharacterized protein</fullName>
    </submittedName>
</protein>
<sequence>MRCGACPHEWDATADWLDRFDQGKEGCPACGTDCRGEDRPDFTAAPDDQAHDEAATRDLAWYHSSTHPIWPDRDFDPAADLTEETRQRMESMSARPGAVERWAARQKSKAVHVGTYEAAIENMFRRIDDEGGPADQFFLHRVRLRQDCMIEPGVHPEPTDFVGNAYLTEVCAPGVNVLRYVNVHEDASRISLALDVDAIDAVQSIPIPLPIDTSDPWITDATARLHCASARPPEPMTSTLQRFRPRTIPALATEGRQLVKEAGAELPVNLRDRFGLEIDEETFASDPSGFPARVLGLVRLVTDPGRVLAALDAQGWRTV</sequence>
<dbReference type="Proteomes" id="UP001142291">
    <property type="component" value="Unassembled WGS sequence"/>
</dbReference>
<gene>
    <name evidence="1" type="ORF">GCM10017591_24320</name>
</gene>
<evidence type="ECO:0000313" key="1">
    <source>
        <dbReference type="EMBL" id="GLJ96369.1"/>
    </source>
</evidence>
<keyword evidence="2" id="KW-1185">Reference proteome</keyword>
<name>A0A9W6HPS8_9MICO</name>
<reference evidence="1" key="2">
    <citation type="submission" date="2023-01" db="EMBL/GenBank/DDBJ databases">
        <authorList>
            <person name="Sun Q."/>
            <person name="Evtushenko L."/>
        </authorList>
    </citation>
    <scope>NUCLEOTIDE SEQUENCE</scope>
    <source>
        <strain evidence="1">VKM Ac-1940</strain>
    </source>
</reference>
<reference evidence="1" key="1">
    <citation type="journal article" date="2014" name="Int. J. Syst. Evol. Microbiol.">
        <title>Complete genome sequence of Corynebacterium casei LMG S-19264T (=DSM 44701T), isolated from a smear-ripened cheese.</title>
        <authorList>
            <consortium name="US DOE Joint Genome Institute (JGI-PGF)"/>
            <person name="Walter F."/>
            <person name="Albersmeier A."/>
            <person name="Kalinowski J."/>
            <person name="Ruckert C."/>
        </authorList>
    </citation>
    <scope>NUCLEOTIDE SEQUENCE</scope>
    <source>
        <strain evidence="1">VKM Ac-1940</strain>
    </source>
</reference>
<comment type="caution">
    <text evidence="1">The sequence shown here is derived from an EMBL/GenBank/DDBJ whole genome shotgun (WGS) entry which is preliminary data.</text>
</comment>
<organism evidence="1 2">
    <name type="scientific">Microbacterium dextranolyticum</name>
    <dbReference type="NCBI Taxonomy" id="36806"/>
    <lineage>
        <taxon>Bacteria</taxon>
        <taxon>Bacillati</taxon>
        <taxon>Actinomycetota</taxon>
        <taxon>Actinomycetes</taxon>
        <taxon>Micrococcales</taxon>
        <taxon>Microbacteriaceae</taxon>
        <taxon>Microbacterium</taxon>
    </lineage>
</organism>
<accession>A0A9W6HPS8</accession>
<proteinExistence type="predicted"/>